<organism evidence="1 2">
    <name type="scientific">Pseudomonas reinekei</name>
    <dbReference type="NCBI Taxonomy" id="395598"/>
    <lineage>
        <taxon>Bacteria</taxon>
        <taxon>Pseudomonadati</taxon>
        <taxon>Pseudomonadota</taxon>
        <taxon>Gammaproteobacteria</taxon>
        <taxon>Pseudomonadales</taxon>
        <taxon>Pseudomonadaceae</taxon>
        <taxon>Pseudomonas</taxon>
    </lineage>
</organism>
<reference evidence="1 2" key="1">
    <citation type="submission" date="2016-10" db="EMBL/GenBank/DDBJ databases">
        <authorList>
            <person name="de Groot N.N."/>
        </authorList>
    </citation>
    <scope>NUCLEOTIDE SEQUENCE [LARGE SCALE GENOMIC DNA]</scope>
    <source>
        <strain evidence="1 2">BS3776</strain>
    </source>
</reference>
<dbReference type="EMBL" id="LT629709">
    <property type="protein sequence ID" value="SDO54034.1"/>
    <property type="molecule type" value="Genomic_DNA"/>
</dbReference>
<evidence type="ECO:0000313" key="2">
    <source>
        <dbReference type="Proteomes" id="UP000198549"/>
    </source>
</evidence>
<dbReference type="PROSITE" id="PS51257">
    <property type="entry name" value="PROKAR_LIPOPROTEIN"/>
    <property type="match status" value="1"/>
</dbReference>
<name>A0A1H0KDJ4_PSERE</name>
<sequence>MLPTQRQICPPRAYSRTSSFTLAGAVIGCAKRNRRT</sequence>
<protein>
    <submittedName>
        <fullName evidence="1">Uncharacterized protein</fullName>
    </submittedName>
</protein>
<gene>
    <name evidence="1" type="ORF">SAMN04490202_1193</name>
</gene>
<accession>A0A1H0KDJ4</accession>
<dbReference type="AlphaFoldDB" id="A0A1H0KDJ4"/>
<evidence type="ECO:0000313" key="1">
    <source>
        <dbReference type="EMBL" id="SDO54034.1"/>
    </source>
</evidence>
<dbReference type="Proteomes" id="UP000198549">
    <property type="component" value="Chromosome I"/>
</dbReference>
<proteinExistence type="predicted"/>